<evidence type="ECO:0000313" key="2">
    <source>
        <dbReference type="EMBL" id="QTD46315.1"/>
    </source>
</evidence>
<name>A0A975CHJ2_9BURK</name>
<dbReference type="EMBL" id="CP071796">
    <property type="protein sequence ID" value="QTD46315.1"/>
    <property type="molecule type" value="Genomic_DNA"/>
</dbReference>
<evidence type="ECO:0000313" key="3">
    <source>
        <dbReference type="Proteomes" id="UP000663903"/>
    </source>
</evidence>
<organism evidence="2 3">
    <name type="scientific">Ottowia testudinis</name>
    <dbReference type="NCBI Taxonomy" id="2816950"/>
    <lineage>
        <taxon>Bacteria</taxon>
        <taxon>Pseudomonadati</taxon>
        <taxon>Pseudomonadota</taxon>
        <taxon>Betaproteobacteria</taxon>
        <taxon>Burkholderiales</taxon>
        <taxon>Comamonadaceae</taxon>
        <taxon>Ottowia</taxon>
    </lineage>
</organism>
<evidence type="ECO:0000259" key="1">
    <source>
        <dbReference type="Pfam" id="PF04324"/>
    </source>
</evidence>
<feature type="domain" description="BFD-like [2Fe-2S]-binding" evidence="1">
    <location>
        <begin position="2"/>
        <end position="49"/>
    </location>
</feature>
<reference evidence="2" key="1">
    <citation type="submission" date="2021-03" db="EMBL/GenBank/DDBJ databases">
        <title>Ottowia sp. 27C isolated from the cloaca of a Giant Asian pond turtle (Heosemys grandis).</title>
        <authorList>
            <person name="Spergser J."/>
            <person name="Busse H.-J."/>
        </authorList>
    </citation>
    <scope>NUCLEOTIDE SEQUENCE</scope>
    <source>
        <strain evidence="2">27C</strain>
    </source>
</reference>
<dbReference type="Proteomes" id="UP000663903">
    <property type="component" value="Chromosome"/>
</dbReference>
<dbReference type="AlphaFoldDB" id="A0A975CHJ2"/>
<sequence>MIVCVCNRVSDRDIVRHAHAGMSFDDIQLELGVATCCGCCEGCARELVDQCSANRPIAALYNAGTAGHGTQAGA</sequence>
<gene>
    <name evidence="2" type="ORF">J1M35_05315</name>
</gene>
<dbReference type="KEGG" id="otd:J1M35_05315"/>
<dbReference type="Gene3D" id="1.10.10.1100">
    <property type="entry name" value="BFD-like [2Fe-2S]-binding domain"/>
    <property type="match status" value="1"/>
</dbReference>
<dbReference type="RefSeq" id="WP_208010214.1">
    <property type="nucleotide sequence ID" value="NZ_CP071796.1"/>
</dbReference>
<dbReference type="InterPro" id="IPR041854">
    <property type="entry name" value="BFD-like_2Fe2S-bd_dom_sf"/>
</dbReference>
<protein>
    <submittedName>
        <fullName evidence="2">(2Fe-2S)-binding protein</fullName>
    </submittedName>
</protein>
<dbReference type="Pfam" id="PF04324">
    <property type="entry name" value="Fer2_BFD"/>
    <property type="match status" value="1"/>
</dbReference>
<proteinExistence type="predicted"/>
<keyword evidence="3" id="KW-1185">Reference proteome</keyword>
<dbReference type="InterPro" id="IPR007419">
    <property type="entry name" value="BFD-like_2Fe2S-bd_dom"/>
</dbReference>
<accession>A0A975CHJ2</accession>